<proteinExistence type="predicted"/>
<evidence type="ECO:0000313" key="3">
    <source>
        <dbReference type="Proteomes" id="UP001153076"/>
    </source>
</evidence>
<accession>A0A9Q1GVK4</accession>
<feature type="compositionally biased region" description="Basic and acidic residues" evidence="1">
    <location>
        <begin position="180"/>
        <end position="198"/>
    </location>
</feature>
<organism evidence="2 3">
    <name type="scientific">Carnegiea gigantea</name>
    <dbReference type="NCBI Taxonomy" id="171969"/>
    <lineage>
        <taxon>Eukaryota</taxon>
        <taxon>Viridiplantae</taxon>
        <taxon>Streptophyta</taxon>
        <taxon>Embryophyta</taxon>
        <taxon>Tracheophyta</taxon>
        <taxon>Spermatophyta</taxon>
        <taxon>Magnoliopsida</taxon>
        <taxon>eudicotyledons</taxon>
        <taxon>Gunneridae</taxon>
        <taxon>Pentapetalae</taxon>
        <taxon>Caryophyllales</taxon>
        <taxon>Cactineae</taxon>
        <taxon>Cactaceae</taxon>
        <taxon>Cactoideae</taxon>
        <taxon>Echinocereeae</taxon>
        <taxon>Carnegiea</taxon>
    </lineage>
</organism>
<dbReference type="EMBL" id="JAKOGI010001484">
    <property type="protein sequence ID" value="KAJ8425378.1"/>
    <property type="molecule type" value="Genomic_DNA"/>
</dbReference>
<dbReference type="Proteomes" id="UP001153076">
    <property type="component" value="Unassembled WGS sequence"/>
</dbReference>
<feature type="compositionally biased region" description="Basic residues" evidence="1">
    <location>
        <begin position="84"/>
        <end position="104"/>
    </location>
</feature>
<reference evidence="2" key="1">
    <citation type="submission" date="2022-04" db="EMBL/GenBank/DDBJ databases">
        <title>Carnegiea gigantea Genome sequencing and assembly v2.</title>
        <authorList>
            <person name="Copetti D."/>
            <person name="Sanderson M.J."/>
            <person name="Burquez A."/>
            <person name="Wojciechowski M.F."/>
        </authorList>
    </citation>
    <scope>NUCLEOTIDE SEQUENCE</scope>
    <source>
        <strain evidence="2">SGP5-SGP5p</strain>
        <tissue evidence="2">Aerial part</tissue>
    </source>
</reference>
<evidence type="ECO:0000256" key="1">
    <source>
        <dbReference type="SAM" id="MobiDB-lite"/>
    </source>
</evidence>
<name>A0A9Q1GVK4_9CARY</name>
<keyword evidence="3" id="KW-1185">Reference proteome</keyword>
<gene>
    <name evidence="2" type="ORF">Cgig2_011762</name>
</gene>
<sequence length="235" mass="26630">MVKYAEDKRVKLMRKKGTKKPKVFRHYIKVLKKLYQANSGQDQGKIENKSSEEVPSLKHAHDREKEKAKEKEGLPKKPIEKGPLKRKSGKNKANKPLSKKAKRDKSHEQLGRDDKSPQKNTGNGKEKNKSSKQNAAKNTPSKAKKRALTDKHSKAVVQKAHVFDVELSDSSNSEENDPTYEYKEVNHDERWREGKEDATIHQTVKAAPKRNKSSLKSEGGQGIEGKECNLMLALI</sequence>
<dbReference type="AlphaFoldDB" id="A0A9Q1GVK4"/>
<evidence type="ECO:0000313" key="2">
    <source>
        <dbReference type="EMBL" id="KAJ8425378.1"/>
    </source>
</evidence>
<feature type="compositionally biased region" description="Basic and acidic residues" evidence="1">
    <location>
        <begin position="44"/>
        <end position="83"/>
    </location>
</feature>
<comment type="caution">
    <text evidence="2">The sequence shown here is derived from an EMBL/GenBank/DDBJ whole genome shotgun (WGS) entry which is preliminary data.</text>
</comment>
<protein>
    <submittedName>
        <fullName evidence="2">Uncharacterized protein</fullName>
    </submittedName>
</protein>
<feature type="region of interest" description="Disordered" evidence="1">
    <location>
        <begin position="36"/>
        <end position="198"/>
    </location>
</feature>
<feature type="compositionally biased region" description="Basic and acidic residues" evidence="1">
    <location>
        <begin position="105"/>
        <end position="117"/>
    </location>
</feature>